<dbReference type="InterPro" id="IPR013397">
    <property type="entry name" value="CRISPR-assoc_prot_Csy1"/>
</dbReference>
<evidence type="ECO:0000313" key="2">
    <source>
        <dbReference type="Proteomes" id="UP001564408"/>
    </source>
</evidence>
<evidence type="ECO:0000313" key="1">
    <source>
        <dbReference type="EMBL" id="MEY6431051.1"/>
    </source>
</evidence>
<keyword evidence="2" id="KW-1185">Reference proteome</keyword>
<dbReference type="EMBL" id="JBDKXB010000001">
    <property type="protein sequence ID" value="MEY6431051.1"/>
    <property type="molecule type" value="Genomic_DNA"/>
</dbReference>
<dbReference type="Pfam" id="PF09611">
    <property type="entry name" value="Cas_Csy1"/>
    <property type="match status" value="1"/>
</dbReference>
<proteinExistence type="predicted"/>
<comment type="caution">
    <text evidence="1">The sequence shown here is derived from an EMBL/GenBank/DDBJ whole genome shotgun (WGS) entry which is preliminary data.</text>
</comment>
<reference evidence="1 2" key="1">
    <citation type="submission" date="2024-05" db="EMBL/GenBank/DDBJ databases">
        <title>Genome Sequence and Characterization of the New Strain Purple Sulfur Bacterium of Genus Thioalkalicoccus.</title>
        <authorList>
            <person name="Bryantseva I.A."/>
            <person name="Kyndt J.A."/>
            <person name="Imhoff J.F."/>
        </authorList>
    </citation>
    <scope>NUCLEOTIDE SEQUENCE [LARGE SCALE GENOMIC DNA]</scope>
    <source>
        <strain evidence="1 2">Um2</strain>
    </source>
</reference>
<gene>
    <name evidence="1" type="primary">csy1</name>
    <name evidence="1" type="ORF">ABC977_01360</name>
</gene>
<organism evidence="1 2">
    <name type="scientific">Thioalkalicoccus limnaeus</name>
    <dbReference type="NCBI Taxonomy" id="120681"/>
    <lineage>
        <taxon>Bacteria</taxon>
        <taxon>Pseudomonadati</taxon>
        <taxon>Pseudomonadota</taxon>
        <taxon>Gammaproteobacteria</taxon>
        <taxon>Chromatiales</taxon>
        <taxon>Chromatiaceae</taxon>
        <taxon>Thioalkalicoccus</taxon>
    </lineage>
</organism>
<dbReference type="NCBIfam" id="TIGR02564">
    <property type="entry name" value="cas_Csy1"/>
    <property type="match status" value="1"/>
</dbReference>
<name>A0ABV4B9K0_9GAMM</name>
<protein>
    <submittedName>
        <fullName evidence="1">Type I-F CRISPR-associated protein Csy1</fullName>
    </submittedName>
</protein>
<accession>A0ABV4B9K0</accession>
<dbReference type="Proteomes" id="UP001564408">
    <property type="component" value="Unassembled WGS sequence"/>
</dbReference>
<sequence length="426" mass="48138">MSTPLTHRQARLRALIQTFLSERLKTKLDKLRDDDPKRALLIAQFESSTWLEEAARRVAQIQAVTHSLKPIHPDAKGTNLYHDPAALPVLEDVGSHVLGSDVAIDVVGNAAVLDVYKLLKLEDAGSTLLELSLAQDADLAVALSDAPDIAQRWMSAFASLVRPRGGLSSHTFAKQLYWPVGDDPHDDATYHLLAPLYPTSLVHRLYQVLQDDRFGEEAKAAREARKGKEWHVRPVREYSNLAVQTLGGSKPQNISQLNSERRGVNYLLASLPPVWQSRPIQPLLGSRSLFERFGWRREVRSLTEQLKRFLESDPQRNLRTRQHRDLLVDTLIEELIQFTAEMRTLEPGWSAEPTCLLSPTERAWLDQDTAQAPSAEVIAAVADAFARWLNNRLRQPLPVGDPEYLYWRKLAGEQLCQYIWETSSDA</sequence>
<dbReference type="RefSeq" id="WP_369665425.1">
    <property type="nucleotide sequence ID" value="NZ_JBDKXB010000001.1"/>
</dbReference>